<feature type="binding site" evidence="4">
    <location>
        <position position="91"/>
    </location>
    <ligand>
        <name>substrate</name>
    </ligand>
</feature>
<keyword evidence="7" id="KW-1185">Reference proteome</keyword>
<dbReference type="Gene3D" id="3.40.1180.10">
    <property type="entry name" value="Decaprenyl diphosphate synthase-like"/>
    <property type="match status" value="1"/>
</dbReference>
<dbReference type="InterPro" id="IPR018520">
    <property type="entry name" value="UPP_synth-like_CS"/>
</dbReference>
<dbReference type="Proteomes" id="UP001500443">
    <property type="component" value="Unassembled WGS sequence"/>
</dbReference>
<dbReference type="PANTHER" id="PTHR10291">
    <property type="entry name" value="DEHYDRODOLICHYL DIPHOSPHATE SYNTHASE FAMILY MEMBER"/>
    <property type="match status" value="1"/>
</dbReference>
<evidence type="ECO:0000313" key="7">
    <source>
        <dbReference type="Proteomes" id="UP001500443"/>
    </source>
</evidence>
<proteinExistence type="inferred from homology"/>
<comment type="similarity">
    <text evidence="4">Belongs to the UPP synthase family.</text>
</comment>
<feature type="binding site" evidence="4">
    <location>
        <position position="42"/>
    </location>
    <ligand>
        <name>Mg(2+)</name>
        <dbReference type="ChEBI" id="CHEBI:18420"/>
    </ligand>
</feature>
<dbReference type="Pfam" id="PF01255">
    <property type="entry name" value="Prenyltransf"/>
    <property type="match status" value="1"/>
</dbReference>
<organism evidence="6 7">
    <name type="scientific">Streptomyces synnematoformans</name>
    <dbReference type="NCBI Taxonomy" id="415721"/>
    <lineage>
        <taxon>Bacteria</taxon>
        <taxon>Bacillati</taxon>
        <taxon>Actinomycetota</taxon>
        <taxon>Actinomycetes</taxon>
        <taxon>Kitasatosporales</taxon>
        <taxon>Streptomycetaceae</taxon>
        <taxon>Streptomyces</taxon>
    </lineage>
</organism>
<dbReference type="InterPro" id="IPR036424">
    <property type="entry name" value="UPP_synth-like_sf"/>
</dbReference>
<comment type="caution">
    <text evidence="6">The sequence shown here is derived from an EMBL/GenBank/DDBJ whole genome shotgun (WGS) entry which is preliminary data.</text>
</comment>
<dbReference type="CDD" id="cd00475">
    <property type="entry name" value="Cis_IPPS"/>
    <property type="match status" value="1"/>
</dbReference>
<sequence>MRGTSLTRRRSAYKAPEPHPSGAQAPKLPGELVPGHVAIVMDGNGRWAKERGLPRTEGHKVGESVVLDVVKGCIELGVKNLSVYAFSTENWKRSPDEVRFLMNFNRDVIHRRRDELDAMGVRIRWAGRMPKLWKSVVQELQVAEEQTRGNDAMTLYMCVNYGGRAEIADAAAAIAHEVAAGRLDPRKVSERTFAKYLYHPDMPDVDLFIRPSGERRTSNYLIWQSVYAEMVFQDILWPDFDRRDLWRACVEYASRDRRFGGAIPNEVQQEAQARTP</sequence>
<comment type="cofactor">
    <cofactor evidence="4">
        <name>Mg(2+)</name>
        <dbReference type="ChEBI" id="CHEBI:18420"/>
    </cofactor>
    <text evidence="4">Binds 2 magnesium ions per subunit.</text>
</comment>
<feature type="binding site" evidence="4">
    <location>
        <begin position="43"/>
        <end position="46"/>
    </location>
    <ligand>
        <name>substrate</name>
    </ligand>
</feature>
<gene>
    <name evidence="6" type="ORF">GCM10009802_16890</name>
</gene>
<comment type="function">
    <text evidence="4">Catalyzes the condensation of isopentenyl diphosphate (IPP) with allylic pyrophosphates generating different type of terpenoids.</text>
</comment>
<dbReference type="NCBIfam" id="TIGR00055">
    <property type="entry name" value="uppS"/>
    <property type="match status" value="1"/>
</dbReference>
<dbReference type="NCBIfam" id="NF011404">
    <property type="entry name" value="PRK14829.1"/>
    <property type="match status" value="1"/>
</dbReference>
<evidence type="ECO:0000256" key="3">
    <source>
        <dbReference type="ARBA" id="ARBA00022842"/>
    </source>
</evidence>
<dbReference type="GO" id="GO:0016740">
    <property type="term" value="F:transferase activity"/>
    <property type="evidence" value="ECO:0007669"/>
    <property type="project" value="UniProtKB-KW"/>
</dbReference>
<evidence type="ECO:0000256" key="4">
    <source>
        <dbReference type="HAMAP-Rule" id="MF_01139"/>
    </source>
</evidence>
<keyword evidence="2 4" id="KW-0479">Metal-binding</keyword>
<dbReference type="PANTHER" id="PTHR10291:SF0">
    <property type="entry name" value="DEHYDRODOLICHYL DIPHOSPHATE SYNTHASE 2"/>
    <property type="match status" value="1"/>
</dbReference>
<comment type="subunit">
    <text evidence="4">Homodimer.</text>
</comment>
<feature type="active site" description="Proton acceptor" evidence="4">
    <location>
        <position position="90"/>
    </location>
</feature>
<feature type="binding site" evidence="4">
    <location>
        <position position="229"/>
    </location>
    <ligand>
        <name>Mg(2+)</name>
        <dbReference type="ChEBI" id="CHEBI:18420"/>
    </ligand>
</feature>
<dbReference type="SUPFAM" id="SSF64005">
    <property type="entry name" value="Undecaprenyl diphosphate synthase"/>
    <property type="match status" value="1"/>
</dbReference>
<dbReference type="EC" id="2.5.1.-" evidence="4"/>
<keyword evidence="3 4" id="KW-0460">Magnesium</keyword>
<feature type="binding site" evidence="4">
    <location>
        <position position="93"/>
    </location>
    <ligand>
        <name>substrate</name>
    </ligand>
</feature>
<protein>
    <recommendedName>
        <fullName evidence="4">Isoprenyl transferase</fullName>
        <ecNumber evidence="4">2.5.1.-</ecNumber>
    </recommendedName>
</protein>
<dbReference type="EMBL" id="BAAAPF010000032">
    <property type="protein sequence ID" value="GAA2116428.1"/>
    <property type="molecule type" value="Genomic_DNA"/>
</dbReference>
<feature type="binding site" evidence="4">
    <location>
        <position position="55"/>
    </location>
    <ligand>
        <name>substrate</name>
    </ligand>
</feature>
<feature type="binding site" evidence="4">
    <location>
        <begin position="87"/>
        <end position="89"/>
    </location>
    <ligand>
        <name>substrate</name>
    </ligand>
</feature>
<feature type="binding site" evidence="4">
    <location>
        <begin position="216"/>
        <end position="218"/>
    </location>
    <ligand>
        <name>substrate</name>
    </ligand>
</feature>
<dbReference type="PROSITE" id="PS01066">
    <property type="entry name" value="UPP_SYNTHASE"/>
    <property type="match status" value="1"/>
</dbReference>
<name>A0ABP5JK61_9ACTN</name>
<evidence type="ECO:0000256" key="1">
    <source>
        <dbReference type="ARBA" id="ARBA00022679"/>
    </source>
</evidence>
<reference evidence="7" key="1">
    <citation type="journal article" date="2019" name="Int. J. Syst. Evol. Microbiol.">
        <title>The Global Catalogue of Microorganisms (GCM) 10K type strain sequencing project: providing services to taxonomists for standard genome sequencing and annotation.</title>
        <authorList>
            <consortium name="The Broad Institute Genomics Platform"/>
            <consortium name="The Broad Institute Genome Sequencing Center for Infectious Disease"/>
            <person name="Wu L."/>
            <person name="Ma J."/>
        </authorList>
    </citation>
    <scope>NUCLEOTIDE SEQUENCE [LARGE SCALE GENOMIC DNA]</scope>
    <source>
        <strain evidence="7">JCM 15481</strain>
    </source>
</reference>
<evidence type="ECO:0000313" key="6">
    <source>
        <dbReference type="EMBL" id="GAA2116428.1"/>
    </source>
</evidence>
<evidence type="ECO:0000256" key="2">
    <source>
        <dbReference type="ARBA" id="ARBA00022723"/>
    </source>
</evidence>
<keyword evidence="1 4" id="KW-0808">Transferase</keyword>
<feature type="region of interest" description="Disordered" evidence="5">
    <location>
        <begin position="1"/>
        <end position="30"/>
    </location>
</feature>
<dbReference type="InterPro" id="IPR001441">
    <property type="entry name" value="UPP_synth-like"/>
</dbReference>
<dbReference type="HAMAP" id="MF_01139">
    <property type="entry name" value="ISPT"/>
    <property type="match status" value="1"/>
</dbReference>
<feature type="active site" evidence="4">
    <location>
        <position position="42"/>
    </location>
</feature>
<evidence type="ECO:0000256" key="5">
    <source>
        <dbReference type="SAM" id="MobiDB-lite"/>
    </source>
</evidence>
<accession>A0ABP5JK61</accession>
<feature type="binding site" evidence="4">
    <location>
        <position position="47"/>
    </location>
    <ligand>
        <name>substrate</name>
    </ligand>
</feature>
<feature type="binding site" evidence="4">
    <location>
        <position position="59"/>
    </location>
    <ligand>
        <name>substrate</name>
    </ligand>
</feature>
<feature type="binding site" evidence="4">
    <location>
        <position position="210"/>
    </location>
    <ligand>
        <name>substrate</name>
    </ligand>
</feature>